<protein>
    <submittedName>
        <fullName evidence="1">Transglutaminase-like cysteine peptidase</fullName>
    </submittedName>
</protein>
<evidence type="ECO:0000313" key="2">
    <source>
        <dbReference type="Proteomes" id="UP001225378"/>
    </source>
</evidence>
<dbReference type="Gene3D" id="3.10.620.30">
    <property type="match status" value="1"/>
</dbReference>
<evidence type="ECO:0000313" key="1">
    <source>
        <dbReference type="EMBL" id="XBS20698.1"/>
    </source>
</evidence>
<dbReference type="InterPro" id="IPR038765">
    <property type="entry name" value="Papain-like_cys_pep_sf"/>
</dbReference>
<dbReference type="AlphaFoldDB" id="A0AAU7NUQ2"/>
<keyword evidence="2" id="KW-1185">Reference proteome</keyword>
<sequence length="237" mass="27095">MPADNAFRRRSLRFFVWISGLLFAVCVSAELEISQALLRQIEIRFGQEAGTRITKWQTLLQSTKSLPEAEKLKHVNDFFNRQVEFVDDIYLWDQEDYWATPLEFLVRGAGDCEDYSIAKYFTLKELGVPESKMRITYVKAIELNQAHMVLTYFATPRSTPLVLDNLNPAIKPATQRRDLLPVYSFNGTGLWLAKSRGAGKRVGGSGRLSRWTSLKQRMLENSFGSAFMDRAPSLKNT</sequence>
<dbReference type="RefSeq" id="WP_305906527.1">
    <property type="nucleotide sequence ID" value="NZ_CP157743.1"/>
</dbReference>
<dbReference type="SUPFAM" id="SSF54001">
    <property type="entry name" value="Cysteine proteinases"/>
    <property type="match status" value="1"/>
</dbReference>
<dbReference type="EMBL" id="CP157743">
    <property type="protein sequence ID" value="XBS20698.1"/>
    <property type="molecule type" value="Genomic_DNA"/>
</dbReference>
<dbReference type="Proteomes" id="UP001225378">
    <property type="component" value="Chromosome"/>
</dbReference>
<gene>
    <name evidence="1" type="ORF">Q9L42_000785</name>
</gene>
<reference evidence="1 2" key="1">
    <citation type="journal article" date="2024" name="Microbiology">
        <title>Methylomarinum rosea sp. nov., a novel halophilic methanotrophic bacterium from the hypersaline Lake Elton.</title>
        <authorList>
            <person name="Suleimanov R.Z."/>
            <person name="Oshkin I.Y."/>
            <person name="Danilova O.V."/>
            <person name="Suzina N.E."/>
            <person name="Dedysh S.N."/>
        </authorList>
    </citation>
    <scope>NUCLEOTIDE SEQUENCE [LARGE SCALE GENOMIC DNA]</scope>
    <source>
        <strain evidence="1 2">Ch1-1</strain>
    </source>
</reference>
<organism evidence="1 2">
    <name type="scientific">Methylomarinum roseum</name>
    <dbReference type="NCBI Taxonomy" id="3067653"/>
    <lineage>
        <taxon>Bacteria</taxon>
        <taxon>Pseudomonadati</taxon>
        <taxon>Pseudomonadota</taxon>
        <taxon>Gammaproteobacteria</taxon>
        <taxon>Methylococcales</taxon>
        <taxon>Methylococcaceae</taxon>
        <taxon>Methylomarinum</taxon>
    </lineage>
</organism>
<dbReference type="KEGG" id="mech:Q9L42_000785"/>
<dbReference type="InterPro" id="IPR010319">
    <property type="entry name" value="Transglutaminase-like_Cys_pept"/>
</dbReference>
<dbReference type="PANTHER" id="PTHR39327">
    <property type="match status" value="1"/>
</dbReference>
<dbReference type="Pfam" id="PF06035">
    <property type="entry name" value="Peptidase_C93"/>
    <property type="match status" value="1"/>
</dbReference>
<name>A0AAU7NUQ2_9GAMM</name>
<dbReference type="PANTHER" id="PTHR39327:SF1">
    <property type="entry name" value="BLR5470 PROTEIN"/>
    <property type="match status" value="1"/>
</dbReference>
<proteinExistence type="predicted"/>
<accession>A0AAU7NUQ2</accession>